<keyword evidence="3 7" id="KW-0288">FMN</keyword>
<dbReference type="GO" id="GO:0010181">
    <property type="term" value="F:FMN binding"/>
    <property type="evidence" value="ECO:0007669"/>
    <property type="project" value="InterPro"/>
</dbReference>
<sequence>MSGVLSTVAEAHSVDDLRRWAETVLPSELSDFIAGGSGTESTMAANRAALDRLTVVPRVLRGGPDADPATTLFGSRSRLPFAVAPMAYQRLFHPDGELATARAAAAAGVPFVISTLSSVTLEELAEIGGERWFQLYWLRDDAETLDLVRRAEQSGCRALMVTADVPVMGRRLRDVRNGFALPPHVRAANLRFGARSSAHETTGAGSAVAAHTRAEFHPALTWDHLDRLRSCTGLPIVVKGVLDPADAQEAAARGMDGVVVSNHGGRQLDGAVASLTVLPQIVEAVGGRCRVLMDSGIRSGADVLRAVAVGAAGVLVGRPMLWGLAADGEAGAALVLSLLGDELREAMRLSGCADLAAVRDLTTRVVC</sequence>
<feature type="active site" description="Proton acceptor" evidence="6">
    <location>
        <position position="263"/>
    </location>
</feature>
<evidence type="ECO:0000256" key="6">
    <source>
        <dbReference type="PIRSR" id="PIRSR000138-1"/>
    </source>
</evidence>
<feature type="binding site" evidence="7">
    <location>
        <position position="239"/>
    </location>
    <ligand>
        <name>FMN</name>
        <dbReference type="ChEBI" id="CHEBI:58210"/>
    </ligand>
</feature>
<reference evidence="9" key="1">
    <citation type="journal article" date="2014" name="Int. J. Syst. Evol. Microbiol.">
        <title>Complete genome sequence of Corynebacterium casei LMG S-19264T (=DSM 44701T), isolated from a smear-ripened cheese.</title>
        <authorList>
            <consortium name="US DOE Joint Genome Institute (JGI-PGF)"/>
            <person name="Walter F."/>
            <person name="Albersmeier A."/>
            <person name="Kalinowski J."/>
            <person name="Ruckert C."/>
        </authorList>
    </citation>
    <scope>NUCLEOTIDE SEQUENCE</scope>
    <source>
        <strain evidence="9">CGMCC 4.7312</strain>
    </source>
</reference>
<feature type="binding site" evidence="7">
    <location>
        <begin position="294"/>
        <end position="298"/>
    </location>
    <ligand>
        <name>FMN</name>
        <dbReference type="ChEBI" id="CHEBI:58210"/>
    </ligand>
</feature>
<evidence type="ECO:0000259" key="8">
    <source>
        <dbReference type="PROSITE" id="PS51349"/>
    </source>
</evidence>
<dbReference type="FunFam" id="3.20.20.70:FF:000029">
    <property type="entry name" value="L-lactate dehydrogenase"/>
    <property type="match status" value="1"/>
</dbReference>
<keyword evidence="10" id="KW-1185">Reference proteome</keyword>
<dbReference type="SUPFAM" id="SSF51395">
    <property type="entry name" value="FMN-linked oxidoreductases"/>
    <property type="match status" value="1"/>
</dbReference>
<dbReference type="Proteomes" id="UP000608890">
    <property type="component" value="Unassembled WGS sequence"/>
</dbReference>
<keyword evidence="4" id="KW-0560">Oxidoreductase</keyword>
<feature type="binding site" evidence="7">
    <location>
        <begin position="85"/>
        <end position="87"/>
    </location>
    <ligand>
        <name>FMN</name>
        <dbReference type="ChEBI" id="CHEBI:58210"/>
    </ligand>
</feature>
<evidence type="ECO:0000256" key="4">
    <source>
        <dbReference type="ARBA" id="ARBA00023002"/>
    </source>
</evidence>
<feature type="binding site" evidence="7">
    <location>
        <position position="171"/>
    </location>
    <ligand>
        <name>glyoxylate</name>
        <dbReference type="ChEBI" id="CHEBI:36655"/>
    </ligand>
</feature>
<dbReference type="InterPro" id="IPR013785">
    <property type="entry name" value="Aldolase_TIM"/>
</dbReference>
<protein>
    <submittedName>
        <fullName evidence="9">Alpha-hydroxy-acid oxidizing enzyme</fullName>
    </submittedName>
</protein>
<dbReference type="PROSITE" id="PS51349">
    <property type="entry name" value="FMN_HYDROXY_ACID_DH_2"/>
    <property type="match status" value="1"/>
</dbReference>
<organism evidence="9 10">
    <name type="scientific">Micromonospora sonchi</name>
    <dbReference type="NCBI Taxonomy" id="1763543"/>
    <lineage>
        <taxon>Bacteria</taxon>
        <taxon>Bacillati</taxon>
        <taxon>Actinomycetota</taxon>
        <taxon>Actinomycetes</taxon>
        <taxon>Micromonosporales</taxon>
        <taxon>Micromonosporaceae</taxon>
        <taxon>Micromonospora</taxon>
    </lineage>
</organism>
<evidence type="ECO:0000256" key="7">
    <source>
        <dbReference type="PIRSR" id="PIRSR000138-2"/>
    </source>
</evidence>
<comment type="cofactor">
    <cofactor evidence="1">
        <name>FMN</name>
        <dbReference type="ChEBI" id="CHEBI:58210"/>
    </cofactor>
</comment>
<dbReference type="CDD" id="cd02809">
    <property type="entry name" value="alpha_hydroxyacid_oxid_FMN"/>
    <property type="match status" value="1"/>
</dbReference>
<evidence type="ECO:0000313" key="10">
    <source>
        <dbReference type="Proteomes" id="UP000608890"/>
    </source>
</evidence>
<evidence type="ECO:0000256" key="2">
    <source>
        <dbReference type="ARBA" id="ARBA00022630"/>
    </source>
</evidence>
<evidence type="ECO:0000256" key="3">
    <source>
        <dbReference type="ARBA" id="ARBA00022643"/>
    </source>
</evidence>
<gene>
    <name evidence="9" type="ORF">GCM10011608_35170</name>
</gene>
<evidence type="ECO:0000256" key="1">
    <source>
        <dbReference type="ARBA" id="ARBA00001917"/>
    </source>
</evidence>
<feature type="binding site" evidence="7">
    <location>
        <position position="134"/>
    </location>
    <ligand>
        <name>FMN</name>
        <dbReference type="ChEBI" id="CHEBI:58210"/>
    </ligand>
</feature>
<dbReference type="EMBL" id="BMNB01000015">
    <property type="protein sequence ID" value="GGM47372.1"/>
    <property type="molecule type" value="Genomic_DNA"/>
</dbReference>
<dbReference type="InterPro" id="IPR008259">
    <property type="entry name" value="FMN_hydac_DH_AS"/>
</dbReference>
<dbReference type="GO" id="GO:0016614">
    <property type="term" value="F:oxidoreductase activity, acting on CH-OH group of donors"/>
    <property type="evidence" value="ECO:0007669"/>
    <property type="project" value="UniProtKB-ARBA"/>
</dbReference>
<dbReference type="InterPro" id="IPR000262">
    <property type="entry name" value="FMN-dep_DH"/>
</dbReference>
<feature type="binding site" evidence="7">
    <location>
        <position position="136"/>
    </location>
    <ligand>
        <name>glyoxylate</name>
        <dbReference type="ChEBI" id="CHEBI:36655"/>
    </ligand>
</feature>
<dbReference type="PROSITE" id="PS00557">
    <property type="entry name" value="FMN_HYDROXY_ACID_DH_1"/>
    <property type="match status" value="1"/>
</dbReference>
<comment type="similarity">
    <text evidence="5">Belongs to the FMN-dependent alpha-hydroxy acid dehydrogenase family.</text>
</comment>
<proteinExistence type="inferred from homology"/>
<dbReference type="PANTHER" id="PTHR10578">
    <property type="entry name" value="S -2-HYDROXY-ACID OXIDASE-RELATED"/>
    <property type="match status" value="1"/>
</dbReference>
<dbReference type="Pfam" id="PF01070">
    <property type="entry name" value="FMN_dh"/>
    <property type="match status" value="1"/>
</dbReference>
<dbReference type="AlphaFoldDB" id="A0A917U0X2"/>
<evidence type="ECO:0000313" key="9">
    <source>
        <dbReference type="EMBL" id="GGM47372.1"/>
    </source>
</evidence>
<dbReference type="PIRSF" id="PIRSF000138">
    <property type="entry name" value="Al-hdrx_acd_dh"/>
    <property type="match status" value="1"/>
</dbReference>
<feature type="binding site" evidence="7">
    <location>
        <begin position="317"/>
        <end position="318"/>
    </location>
    <ligand>
        <name>FMN</name>
        <dbReference type="ChEBI" id="CHEBI:58210"/>
    </ligand>
</feature>
<keyword evidence="2 7" id="KW-0285">Flavoprotein</keyword>
<dbReference type="PANTHER" id="PTHR10578:SF107">
    <property type="entry name" value="2-HYDROXYACID OXIDASE 1"/>
    <property type="match status" value="1"/>
</dbReference>
<feature type="binding site" evidence="7">
    <location>
        <position position="162"/>
    </location>
    <ligand>
        <name>FMN</name>
        <dbReference type="ChEBI" id="CHEBI:58210"/>
    </ligand>
</feature>
<dbReference type="InterPro" id="IPR037396">
    <property type="entry name" value="FMN_HAD"/>
</dbReference>
<feature type="binding site" evidence="7">
    <location>
        <position position="266"/>
    </location>
    <ligand>
        <name>glyoxylate</name>
        <dbReference type="ChEBI" id="CHEBI:36655"/>
    </ligand>
</feature>
<dbReference type="Gene3D" id="3.20.20.70">
    <property type="entry name" value="Aldolase class I"/>
    <property type="match status" value="1"/>
</dbReference>
<comment type="caution">
    <text evidence="9">The sequence shown here is derived from an EMBL/GenBank/DDBJ whole genome shotgun (WGS) entry which is preliminary data.</text>
</comment>
<reference evidence="9" key="2">
    <citation type="submission" date="2020-09" db="EMBL/GenBank/DDBJ databases">
        <authorList>
            <person name="Sun Q."/>
            <person name="Zhou Y."/>
        </authorList>
    </citation>
    <scope>NUCLEOTIDE SEQUENCE</scope>
    <source>
        <strain evidence="9">CGMCC 4.7312</strain>
    </source>
</reference>
<feature type="binding site" evidence="7">
    <location>
        <position position="114"/>
    </location>
    <ligand>
        <name>FMN</name>
        <dbReference type="ChEBI" id="CHEBI:58210"/>
    </ligand>
</feature>
<evidence type="ECO:0000256" key="5">
    <source>
        <dbReference type="ARBA" id="ARBA00024042"/>
    </source>
</evidence>
<feature type="binding site" evidence="7">
    <location>
        <position position="261"/>
    </location>
    <ligand>
        <name>FMN</name>
        <dbReference type="ChEBI" id="CHEBI:58210"/>
    </ligand>
</feature>
<dbReference type="InterPro" id="IPR012133">
    <property type="entry name" value="Alpha-hydoxy_acid_DH_FMN"/>
</dbReference>
<feature type="domain" description="FMN hydroxy acid dehydrogenase" evidence="8">
    <location>
        <begin position="6"/>
        <end position="367"/>
    </location>
</feature>
<name>A0A917U0X2_9ACTN</name>
<feature type="binding site" evidence="7">
    <location>
        <position position="263"/>
    </location>
    <ligand>
        <name>glyoxylate</name>
        <dbReference type="ChEBI" id="CHEBI:36655"/>
    </ligand>
</feature>
<accession>A0A917U0X2</accession>